<dbReference type="STRING" id="675120.N1PNC0"/>
<dbReference type="PROSITE" id="PS00383">
    <property type="entry name" value="TYR_PHOSPHATASE_1"/>
    <property type="match status" value="1"/>
</dbReference>
<dbReference type="HOGENOM" id="CLU_057546_1_3_1"/>
<evidence type="ECO:0000313" key="2">
    <source>
        <dbReference type="EMBL" id="EME44897.1"/>
    </source>
</evidence>
<dbReference type="PROSITE" id="PS50056">
    <property type="entry name" value="TYR_PHOSPHATASE_2"/>
    <property type="match status" value="1"/>
</dbReference>
<sequence>MDERTLPPPFVNVQGIANFRDIGDDKFVRRGLVYRSADPGKATTTGLHRLSQELGIKAIFDLRSTPEIQRDGPEWAGVEVANEDPFAAHGIKRNWTPVFAAKDYGPEQVGLRYQHYTRTGSEGFVKAYYDILIAGSEAYTKIFTHLAQANPSPCLVHCTAGKDRTGVLVALLFMLVGKEKVEIGEEYSLTDLGLEPFKPVFVERLLKNPALEGNREGVMNMVASKEENMLATVDMIEKEFGGSEAYMRKYCGLENGEIEALRRNLGRR</sequence>
<dbReference type="OMA" id="HTIFDFR"/>
<dbReference type="Gene3D" id="3.90.190.10">
    <property type="entry name" value="Protein tyrosine phosphatase superfamily"/>
    <property type="match status" value="1"/>
</dbReference>
<proteinExistence type="predicted"/>
<dbReference type="AlphaFoldDB" id="N1PNC0"/>
<dbReference type="EMBL" id="KB446538">
    <property type="protein sequence ID" value="EME44897.1"/>
    <property type="molecule type" value="Genomic_DNA"/>
</dbReference>
<dbReference type="PANTHER" id="PTHR31126">
    <property type="entry name" value="TYROSINE-PROTEIN PHOSPHATASE"/>
    <property type="match status" value="1"/>
</dbReference>
<name>N1PNC0_DOTSN</name>
<dbReference type="SUPFAM" id="SSF52799">
    <property type="entry name" value="(Phosphotyrosine protein) phosphatases II"/>
    <property type="match status" value="1"/>
</dbReference>
<reference evidence="3" key="1">
    <citation type="journal article" date="2012" name="PLoS Genet.">
        <title>The genomes of the fungal plant pathogens Cladosporium fulvum and Dothistroma septosporum reveal adaptation to different hosts and lifestyles but also signatures of common ancestry.</title>
        <authorList>
            <person name="de Wit P.J.G.M."/>
            <person name="van der Burgt A."/>
            <person name="Oekmen B."/>
            <person name="Stergiopoulos I."/>
            <person name="Abd-Elsalam K.A."/>
            <person name="Aerts A.L."/>
            <person name="Bahkali A.H."/>
            <person name="Beenen H.G."/>
            <person name="Chettri P."/>
            <person name="Cox M.P."/>
            <person name="Datema E."/>
            <person name="de Vries R.P."/>
            <person name="Dhillon B."/>
            <person name="Ganley A.R."/>
            <person name="Griffiths S.A."/>
            <person name="Guo Y."/>
            <person name="Hamelin R.C."/>
            <person name="Henrissat B."/>
            <person name="Kabir M.S."/>
            <person name="Jashni M.K."/>
            <person name="Kema G."/>
            <person name="Klaubauf S."/>
            <person name="Lapidus A."/>
            <person name="Levasseur A."/>
            <person name="Lindquist E."/>
            <person name="Mehrabi R."/>
            <person name="Ohm R.A."/>
            <person name="Owen T.J."/>
            <person name="Salamov A."/>
            <person name="Schwelm A."/>
            <person name="Schijlen E."/>
            <person name="Sun H."/>
            <person name="van den Burg H.A."/>
            <person name="van Ham R.C.H.J."/>
            <person name="Zhang S."/>
            <person name="Goodwin S.B."/>
            <person name="Grigoriev I.V."/>
            <person name="Collemare J."/>
            <person name="Bradshaw R.E."/>
        </authorList>
    </citation>
    <scope>NUCLEOTIDE SEQUENCE [LARGE SCALE GENOMIC DNA]</scope>
    <source>
        <strain evidence="3">NZE10 / CBS 128990</strain>
    </source>
</reference>
<dbReference type="PANTHER" id="PTHR31126:SF1">
    <property type="entry name" value="TYROSINE SPECIFIC PROTEIN PHOSPHATASES DOMAIN-CONTAINING PROTEIN"/>
    <property type="match status" value="1"/>
</dbReference>
<gene>
    <name evidence="2" type="ORF">DOTSEDRAFT_169951</name>
</gene>
<keyword evidence="3" id="KW-1185">Reference proteome</keyword>
<accession>N1PNC0</accession>
<feature type="domain" description="Tyrosine specific protein phosphatases" evidence="1">
    <location>
        <begin position="137"/>
        <end position="185"/>
    </location>
</feature>
<dbReference type="OrthoDB" id="449382at2759"/>
<protein>
    <recommendedName>
        <fullName evidence="1">Tyrosine specific protein phosphatases domain-containing protein</fullName>
    </recommendedName>
</protein>
<dbReference type="InterPro" id="IPR016130">
    <property type="entry name" value="Tyr_Pase_AS"/>
</dbReference>
<dbReference type="Proteomes" id="UP000016933">
    <property type="component" value="Unassembled WGS sequence"/>
</dbReference>
<evidence type="ECO:0000259" key="1">
    <source>
        <dbReference type="PROSITE" id="PS50056"/>
    </source>
</evidence>
<evidence type="ECO:0000313" key="3">
    <source>
        <dbReference type="Proteomes" id="UP000016933"/>
    </source>
</evidence>
<dbReference type="eggNOG" id="ENOG502S0PE">
    <property type="taxonomic scope" value="Eukaryota"/>
</dbReference>
<dbReference type="Pfam" id="PF13350">
    <property type="entry name" value="Y_phosphatase3"/>
    <property type="match status" value="1"/>
</dbReference>
<dbReference type="GO" id="GO:0004721">
    <property type="term" value="F:phosphoprotein phosphatase activity"/>
    <property type="evidence" value="ECO:0007669"/>
    <property type="project" value="InterPro"/>
</dbReference>
<dbReference type="InterPro" id="IPR026893">
    <property type="entry name" value="Tyr/Ser_Pase_IphP-type"/>
</dbReference>
<organism evidence="2 3">
    <name type="scientific">Dothistroma septosporum (strain NZE10 / CBS 128990)</name>
    <name type="common">Red band needle blight fungus</name>
    <name type="synonym">Mycosphaerella pini</name>
    <dbReference type="NCBI Taxonomy" id="675120"/>
    <lineage>
        <taxon>Eukaryota</taxon>
        <taxon>Fungi</taxon>
        <taxon>Dikarya</taxon>
        <taxon>Ascomycota</taxon>
        <taxon>Pezizomycotina</taxon>
        <taxon>Dothideomycetes</taxon>
        <taxon>Dothideomycetidae</taxon>
        <taxon>Mycosphaerellales</taxon>
        <taxon>Mycosphaerellaceae</taxon>
        <taxon>Dothistroma</taxon>
    </lineage>
</organism>
<reference evidence="2 3" key="2">
    <citation type="journal article" date="2012" name="PLoS Pathog.">
        <title>Diverse lifestyles and strategies of plant pathogenesis encoded in the genomes of eighteen Dothideomycetes fungi.</title>
        <authorList>
            <person name="Ohm R.A."/>
            <person name="Feau N."/>
            <person name="Henrissat B."/>
            <person name="Schoch C.L."/>
            <person name="Horwitz B.A."/>
            <person name="Barry K.W."/>
            <person name="Condon B.J."/>
            <person name="Copeland A.C."/>
            <person name="Dhillon B."/>
            <person name="Glaser F."/>
            <person name="Hesse C.N."/>
            <person name="Kosti I."/>
            <person name="LaButti K."/>
            <person name="Lindquist E.A."/>
            <person name="Lucas S."/>
            <person name="Salamov A.A."/>
            <person name="Bradshaw R.E."/>
            <person name="Ciuffetti L."/>
            <person name="Hamelin R.C."/>
            <person name="Kema G.H.J."/>
            <person name="Lawrence C."/>
            <person name="Scott J.A."/>
            <person name="Spatafora J.W."/>
            <person name="Turgeon B.G."/>
            <person name="de Wit P.J.G.M."/>
            <person name="Zhong S."/>
            <person name="Goodwin S.B."/>
            <person name="Grigoriev I.V."/>
        </authorList>
    </citation>
    <scope>NUCLEOTIDE SEQUENCE [LARGE SCALE GENOMIC DNA]</scope>
    <source>
        <strain evidence="3">NZE10 / CBS 128990</strain>
    </source>
</reference>
<dbReference type="InterPro" id="IPR029021">
    <property type="entry name" value="Prot-tyrosine_phosphatase-like"/>
</dbReference>
<dbReference type="InterPro" id="IPR000387">
    <property type="entry name" value="Tyr_Pase_dom"/>
</dbReference>